<feature type="domain" description="Bacterial Ig" evidence="3">
    <location>
        <begin position="490"/>
        <end position="571"/>
    </location>
</feature>
<evidence type="ECO:0000259" key="3">
    <source>
        <dbReference type="Pfam" id="PF20622"/>
    </source>
</evidence>
<keyword evidence="1" id="KW-0732">Signal</keyword>
<evidence type="ECO:0000259" key="2">
    <source>
        <dbReference type="Pfam" id="PF16403"/>
    </source>
</evidence>
<feature type="domain" description="Bacterial Ig" evidence="3">
    <location>
        <begin position="401"/>
        <end position="484"/>
    </location>
</feature>
<feature type="chain" id="PRO_5005298304" evidence="1">
    <location>
        <begin position="37"/>
        <end position="576"/>
    </location>
</feature>
<dbReference type="EMBL" id="AZHO01000011">
    <property type="protein sequence ID" value="KMT59987.1"/>
    <property type="molecule type" value="Genomic_DNA"/>
</dbReference>
<dbReference type="InterPro" id="IPR013783">
    <property type="entry name" value="Ig-like_fold"/>
</dbReference>
<feature type="signal peptide" evidence="1">
    <location>
        <begin position="1"/>
        <end position="36"/>
    </location>
</feature>
<feature type="domain" description="Bacterial Ig" evidence="3">
    <location>
        <begin position="314"/>
        <end position="395"/>
    </location>
</feature>
<dbReference type="Proteomes" id="UP000052258">
    <property type="component" value="Unassembled WGS sequence"/>
</dbReference>
<reference evidence="4 5" key="1">
    <citation type="journal article" date="2015" name="Genome Biol. Evol.">
        <title>Comparative Genomics of Listeria Sensu Lato: Genus-Wide Differences in Evolutionary Dynamics and the Progressive Gain of Complex, Potentially Pathogenicity-Related Traits through Lateral Gene Transfer.</title>
        <authorList>
            <person name="Chiara M."/>
            <person name="Caruso M."/>
            <person name="D'Erchia A.M."/>
            <person name="Manzari C."/>
            <person name="Fraccalvieri R."/>
            <person name="Goffredo E."/>
            <person name="Latorre L."/>
            <person name="Miccolupo A."/>
            <person name="Padalino I."/>
            <person name="Santagada G."/>
            <person name="Chiocco D."/>
            <person name="Pesole G."/>
            <person name="Horner D.S."/>
            <person name="Parisi A."/>
        </authorList>
    </citation>
    <scope>NUCLEOTIDE SEQUENCE [LARGE SCALE GENOMIC DNA]</scope>
    <source>
        <strain evidence="4 5">1991</strain>
    </source>
</reference>
<comment type="caution">
    <text evidence="4">The sequence shown here is derived from an EMBL/GenBank/DDBJ whole genome shotgun (WGS) entry which is preliminary data.</text>
</comment>
<feature type="domain" description="Pesticidal crystal protein Cry22Aa Ig-like" evidence="2">
    <location>
        <begin position="157"/>
        <end position="225"/>
    </location>
</feature>
<dbReference type="InterPro" id="IPR032179">
    <property type="entry name" value="Cry22Aa_Ig-like"/>
</dbReference>
<dbReference type="Gene3D" id="2.60.40.10">
    <property type="entry name" value="Immunoglobulins"/>
    <property type="match status" value="1"/>
</dbReference>
<organism evidence="4 5">
    <name type="scientific">Listeria fleischmannii 1991</name>
    <dbReference type="NCBI Taxonomy" id="1430899"/>
    <lineage>
        <taxon>Bacteria</taxon>
        <taxon>Bacillati</taxon>
        <taxon>Bacillota</taxon>
        <taxon>Bacilli</taxon>
        <taxon>Bacillales</taxon>
        <taxon>Listeriaceae</taxon>
        <taxon>Listeria</taxon>
    </lineage>
</organism>
<dbReference type="AlphaFoldDB" id="A0A0J8GB87"/>
<accession>A0A0J8GB87</accession>
<evidence type="ECO:0000313" key="4">
    <source>
        <dbReference type="EMBL" id="KMT59987.1"/>
    </source>
</evidence>
<dbReference type="PATRIC" id="fig|1430899.3.peg.943"/>
<proteinExistence type="predicted"/>
<dbReference type="InterPro" id="IPR046746">
    <property type="entry name" value="Big_15"/>
</dbReference>
<evidence type="ECO:0000256" key="1">
    <source>
        <dbReference type="SAM" id="SignalP"/>
    </source>
</evidence>
<feature type="domain" description="Bacterial Ig" evidence="3">
    <location>
        <begin position="231"/>
        <end position="312"/>
    </location>
</feature>
<gene>
    <name evidence="4" type="ORF">X560_0913</name>
</gene>
<dbReference type="OrthoDB" id="2360484at2"/>
<protein>
    <submittedName>
        <fullName evidence="4">Lipoprotein</fullName>
    </submittedName>
</protein>
<keyword evidence="5" id="KW-1185">Reference proteome</keyword>
<dbReference type="Pfam" id="PF20622">
    <property type="entry name" value="Big_15"/>
    <property type="match status" value="4"/>
</dbReference>
<sequence length="576" mass="62484">MENKTKKLLKKSLVSTAAIILVGGQFLAFAPQVANAESVSKEDISIEPYDTDTIHNFTPTQTKNSAGNYVISYTWSATVADARHTMTAVYNLEDGTTQEEVIFNGGQAYDINGTVNFVARGAVKSVTLVAKNREGISHAERTANISDKTGSMPVINASDIELNVGDKFDPMANVTATDKEDGDLTNKIKITANNVDTSKTGTYHVTYSVQDSDNNITTKTITVKVVEKTVGEIKSAVYVVGNSAITGTYSGDVTQFQVTVNGAKLYTGGTTANGTFNYNVDADLIGPNDVVTITAFDKNGRVLDENKPVKIISGTFSPDEYVIGESKEITGTYTGDVHHFELYVNDFKVSDGGSAVGGKFNYYVQNGRIKEGDNVYLIAYDVNGNKLATEPVKVSVYKSSGTITPDTYVLGSGKYITGTFTGDVSYAKVTVNGVELSPGGDFLTNGNEFTYYVDSLIRNTDADVTITAYDKNNNQLDSKKVNVVAPDFNGDIYPDEYILGEAYITGIFEGDVSYAKVYVDGRELKPGGNFDVNTHEFTYYVGANTVTNINQTVTIVAYDQYYNELNRHDVFLAEHN</sequence>
<name>A0A0J8GB87_9LIST</name>
<dbReference type="Pfam" id="PF16403">
    <property type="entry name" value="Bact_surface_Ig-like"/>
    <property type="match status" value="1"/>
</dbReference>
<keyword evidence="4" id="KW-0449">Lipoprotein</keyword>
<evidence type="ECO:0000313" key="5">
    <source>
        <dbReference type="Proteomes" id="UP000052258"/>
    </source>
</evidence>
<dbReference type="RefSeq" id="WP_059139966.1">
    <property type="nucleotide sequence ID" value="NZ_KQ130613.1"/>
</dbReference>